<dbReference type="InterPro" id="IPR007505">
    <property type="entry name" value="PDDEXK_7"/>
</dbReference>
<keyword evidence="3" id="KW-1185">Reference proteome</keyword>
<feature type="compositionally biased region" description="Basic residues" evidence="1">
    <location>
        <begin position="22"/>
        <end position="31"/>
    </location>
</feature>
<dbReference type="Proteomes" id="UP000616779">
    <property type="component" value="Unassembled WGS sequence"/>
</dbReference>
<reference evidence="2 3" key="1">
    <citation type="submission" date="2019-10" db="EMBL/GenBank/DDBJ databases">
        <title>Description of Paenibacillus terrestris sp. nov.</title>
        <authorList>
            <person name="Carlier A."/>
            <person name="Qi S."/>
        </authorList>
    </citation>
    <scope>NUCLEOTIDE SEQUENCE [LARGE SCALE GENOMIC DNA]</scope>
    <source>
        <strain evidence="2 3">LMG 31458</strain>
    </source>
</reference>
<accession>A0ABX1XZJ1</accession>
<evidence type="ECO:0000313" key="3">
    <source>
        <dbReference type="Proteomes" id="UP000616779"/>
    </source>
</evidence>
<sequence length="44" mass="5216">MPGPEEDDINTMHRYRDAAYHDKKKNHRMKRFQPSNLSDYAGGH</sequence>
<organism evidence="2 3">
    <name type="scientific">Paenibacillus phytorum</name>
    <dbReference type="NCBI Taxonomy" id="2654977"/>
    <lineage>
        <taxon>Bacteria</taxon>
        <taxon>Bacillati</taxon>
        <taxon>Bacillota</taxon>
        <taxon>Bacilli</taxon>
        <taxon>Bacillales</taxon>
        <taxon>Paenibacillaceae</taxon>
        <taxon>Paenibacillus</taxon>
    </lineage>
</organism>
<comment type="caution">
    <text evidence="2">The sequence shown here is derived from an EMBL/GenBank/DDBJ whole genome shotgun (WGS) entry which is preliminary data.</text>
</comment>
<proteinExistence type="predicted"/>
<evidence type="ECO:0000256" key="1">
    <source>
        <dbReference type="SAM" id="MobiDB-lite"/>
    </source>
</evidence>
<evidence type="ECO:0000313" key="2">
    <source>
        <dbReference type="EMBL" id="NOU73995.1"/>
    </source>
</evidence>
<dbReference type="Pfam" id="PF04411">
    <property type="entry name" value="PDDEXK_7"/>
    <property type="match status" value="1"/>
</dbReference>
<gene>
    <name evidence="2" type="ORF">GC098_21770</name>
</gene>
<dbReference type="EMBL" id="WHOA01000147">
    <property type="protein sequence ID" value="NOU73995.1"/>
    <property type="molecule type" value="Genomic_DNA"/>
</dbReference>
<name>A0ABX1XZJ1_9BACL</name>
<protein>
    <submittedName>
        <fullName evidence="2">Uncharacterized protein</fullName>
    </submittedName>
</protein>
<feature type="region of interest" description="Disordered" evidence="1">
    <location>
        <begin position="20"/>
        <end position="44"/>
    </location>
</feature>
<dbReference type="RefSeq" id="WP_171645392.1">
    <property type="nucleotide sequence ID" value="NZ_WHOA01000147.1"/>
</dbReference>